<evidence type="ECO:0000313" key="1">
    <source>
        <dbReference type="EMBL" id="QVK23296.1"/>
    </source>
</evidence>
<organism evidence="1 2">
    <name type="scientific">Shewanella dokdonensis</name>
    <dbReference type="NCBI Taxonomy" id="712036"/>
    <lineage>
        <taxon>Bacteria</taxon>
        <taxon>Pseudomonadati</taxon>
        <taxon>Pseudomonadota</taxon>
        <taxon>Gammaproteobacteria</taxon>
        <taxon>Alteromonadales</taxon>
        <taxon>Shewanellaceae</taxon>
        <taxon>Shewanella</taxon>
    </lineage>
</organism>
<name>A0ABX8DF84_9GAMM</name>
<gene>
    <name evidence="1" type="ORF">KHX94_00160</name>
</gene>
<evidence type="ECO:0000313" key="2">
    <source>
        <dbReference type="Proteomes" id="UP000676428"/>
    </source>
</evidence>
<dbReference type="EMBL" id="CP074572">
    <property type="protein sequence ID" value="QVK23296.1"/>
    <property type="molecule type" value="Genomic_DNA"/>
</dbReference>
<dbReference type="RefSeq" id="WP_213681928.1">
    <property type="nucleotide sequence ID" value="NZ_CP074572.1"/>
</dbReference>
<reference evidence="1 2" key="1">
    <citation type="journal article" date="2012" name="Int. J. Syst. Evol. Microbiol.">
        <title>Shewanella dokdonensis sp. nov., isolated from seawater.</title>
        <authorList>
            <person name="Sung H.R."/>
            <person name="Yoon J.H."/>
            <person name="Ghim S.Y."/>
        </authorList>
    </citation>
    <scope>NUCLEOTIDE SEQUENCE [LARGE SCALE GENOMIC DNA]</scope>
    <source>
        <strain evidence="1 2">DSM 23626</strain>
    </source>
</reference>
<dbReference type="Proteomes" id="UP000676428">
    <property type="component" value="Chromosome"/>
</dbReference>
<keyword evidence="2" id="KW-1185">Reference proteome</keyword>
<sequence>MKQTVTGLTPEFNAALYWSNKPIKKFVCTLRDRETGKLEQCVYGASCSDRAAELALENTALNRETTLVVDIHLATPEELGCEVTAPLPIEQKLTQIAEANALQTFRLQQHFLLGNLPAITAVENLKHHCSRLGAALADTLAMLQVCEMHRRCPEDWPDPVNTMEWDVAVAAAALVLKEATNEASN</sequence>
<proteinExistence type="predicted"/>
<protein>
    <submittedName>
        <fullName evidence="1">Uncharacterized protein</fullName>
    </submittedName>
</protein>
<accession>A0ABX8DF84</accession>